<dbReference type="Proteomes" id="UP000234237">
    <property type="component" value="Chromosome"/>
</dbReference>
<dbReference type="PROSITE" id="PS51094">
    <property type="entry name" value="PTS_EIIA_TYPE_2"/>
    <property type="match status" value="1"/>
</dbReference>
<dbReference type="InterPro" id="IPR002178">
    <property type="entry name" value="PTS_EIIA_type-2_dom"/>
</dbReference>
<dbReference type="STRING" id="302167.GCA_900166595_03277"/>
<feature type="domain" description="PTS EIIA type-2" evidence="1">
    <location>
        <begin position="5"/>
        <end position="152"/>
    </location>
</feature>
<dbReference type="AlphaFoldDB" id="A0A2K9J3D6"/>
<dbReference type="CDD" id="cd00211">
    <property type="entry name" value="PTS_IIA_fru"/>
    <property type="match status" value="1"/>
</dbReference>
<evidence type="ECO:0000313" key="4">
    <source>
        <dbReference type="Proteomes" id="UP000234237"/>
    </source>
</evidence>
<name>A0A2K9J3D6_9BACI</name>
<gene>
    <name evidence="2" type="ORF">A21D_00397</name>
    <name evidence="3" type="ORF">V2W34_12755</name>
</gene>
<dbReference type="Gene3D" id="3.40.930.10">
    <property type="entry name" value="Mannitol-specific EII, Chain A"/>
    <property type="match status" value="1"/>
</dbReference>
<organism evidence="2 4">
    <name type="scientific">Virgibacillus dokdonensis</name>
    <dbReference type="NCBI Taxonomy" id="302167"/>
    <lineage>
        <taxon>Bacteria</taxon>
        <taxon>Bacillati</taxon>
        <taxon>Bacillota</taxon>
        <taxon>Bacilli</taxon>
        <taxon>Bacillales</taxon>
        <taxon>Bacillaceae</taxon>
        <taxon>Virgibacillus</taxon>
    </lineage>
</organism>
<reference evidence="2" key="1">
    <citation type="submission" date="2016-11" db="EMBL/GenBank/DDBJ databases">
        <title>Complete genome sequence of Virgibacillus dokdonensis 21D, a halophilic bacterium isolated from the deep hypersaline anoxic basin Discovery in the Mediterranean Sea.</title>
        <authorList>
            <person name="Zeaiter Z."/>
            <person name="Booth J.M."/>
            <person name="Prosdocimi E.M."/>
            <person name="Mapelli F."/>
            <person name="Fusi M."/>
            <person name="Daffonchio D."/>
            <person name="Borin S."/>
            <person name="Crotti E."/>
        </authorList>
    </citation>
    <scope>NUCLEOTIDE SEQUENCE</scope>
    <source>
        <strain evidence="2">21D</strain>
    </source>
</reference>
<dbReference type="PANTHER" id="PTHR47738">
    <property type="entry name" value="PTS SYSTEM FRUCTOSE-LIKE EIIA COMPONENT-RELATED"/>
    <property type="match status" value="1"/>
</dbReference>
<dbReference type="Proteomes" id="UP001356080">
    <property type="component" value="Unassembled WGS sequence"/>
</dbReference>
<dbReference type="Pfam" id="PF00359">
    <property type="entry name" value="PTS_EIIA_2"/>
    <property type="match status" value="1"/>
</dbReference>
<dbReference type="PANTHER" id="PTHR47738:SF3">
    <property type="entry name" value="PHOSPHOTRANSFERASE SYSTEM MANNITOL_FRUCTOSE-SPECIFIC IIA DOMAIN CONTAINING PROTEIN"/>
    <property type="match status" value="1"/>
</dbReference>
<dbReference type="InterPro" id="IPR016152">
    <property type="entry name" value="PTrfase/Anion_transptr"/>
</dbReference>
<evidence type="ECO:0000259" key="1">
    <source>
        <dbReference type="PROSITE" id="PS51094"/>
    </source>
</evidence>
<keyword evidence="3" id="KW-0762">Sugar transport</keyword>
<keyword evidence="3" id="KW-0813">Transport</keyword>
<reference evidence="3 5" key="3">
    <citation type="submission" date="2024-01" db="EMBL/GenBank/DDBJ databases">
        <title>Survival strategy associated with biotechnological potential of Virgibacillus dokdonensis T4.6 isolated from salt-fermented shrimp paste.</title>
        <authorList>
            <person name="Doan T.V."/>
            <person name="Quach N.T."/>
            <person name="Phi Q.-T."/>
        </authorList>
    </citation>
    <scope>NUCLEOTIDE SEQUENCE [LARGE SCALE GENOMIC DNA]</scope>
    <source>
        <strain evidence="3 5">T4.6</strain>
    </source>
</reference>
<sequence>MGFETLFQKELIKLNTEFHSSDDMFVALSHDLIKNGYVEDTFNQAIIEREKEFPTGLSTGKALLAIPHTDTKHITKPFIYVVKANKPMKFLQMATTDTWLEVNIIFMLGIKDPAKQVGLLSVIIDKFKDEQFVHTFQSISNEKEMLAFLKNNFRRDEK</sequence>
<dbReference type="EMBL" id="JAZHPM010000022">
    <property type="protein sequence ID" value="MEF2292862.1"/>
    <property type="molecule type" value="Genomic_DNA"/>
</dbReference>
<keyword evidence="5" id="KW-1185">Reference proteome</keyword>
<reference evidence="4" key="2">
    <citation type="submission" date="2016-11" db="EMBL/GenBank/DDBJ databases">
        <title>Complete genome sequence of Virgibacillus pantothenticus 21D, a halophilic bacterium isolated from the deep hypersaline anoxic basin Discovery in the Mediterranean Sea.</title>
        <authorList>
            <person name="Zeaiter Z."/>
            <person name="Booth J.M."/>
            <person name="Prosdocimi E.M."/>
            <person name="Mapelli F."/>
            <person name="Fusi M."/>
            <person name="Daffonchio D."/>
            <person name="Borin S."/>
            <person name="Crotti E."/>
        </authorList>
    </citation>
    <scope>NUCLEOTIDE SEQUENCE [LARGE SCALE GENOMIC DNA]</scope>
    <source>
        <strain evidence="4">21D</strain>
    </source>
</reference>
<accession>A0A2K9J3D6</accession>
<dbReference type="KEGG" id="vpn:A21D_00397"/>
<proteinExistence type="predicted"/>
<dbReference type="SUPFAM" id="SSF55804">
    <property type="entry name" value="Phoshotransferase/anion transport protein"/>
    <property type="match status" value="1"/>
</dbReference>
<evidence type="ECO:0000313" key="2">
    <source>
        <dbReference type="EMBL" id="AUJ23510.1"/>
    </source>
</evidence>
<evidence type="ECO:0000313" key="3">
    <source>
        <dbReference type="EMBL" id="MEF2292862.1"/>
    </source>
</evidence>
<dbReference type="InterPro" id="IPR051541">
    <property type="entry name" value="PTS_SugarTrans_NitroReg"/>
</dbReference>
<protein>
    <submittedName>
        <fullName evidence="3">PTS sugar transporter subunit IIA</fullName>
    </submittedName>
    <submittedName>
        <fullName evidence="2">PTS system galactitol-specific transporter subunit IIA</fullName>
    </submittedName>
</protein>
<dbReference type="RefSeq" id="WP_077705936.1">
    <property type="nucleotide sequence ID" value="NZ_CP018622.1"/>
</dbReference>
<dbReference type="EMBL" id="CP018622">
    <property type="protein sequence ID" value="AUJ23510.1"/>
    <property type="molecule type" value="Genomic_DNA"/>
</dbReference>
<evidence type="ECO:0000313" key="5">
    <source>
        <dbReference type="Proteomes" id="UP001356080"/>
    </source>
</evidence>